<name>A0A4Z2HK21_9TELE</name>
<sequence>MCNATLPLVRPAFGPEATLELAEKRRDLAERYICAQQRKDSSLEETMGDVGENLVERLPKNVTPSGFPAHPEDAIDNEDREFVDKKGRAPSRWVKTHDARRLHCILVYGGHGEPHLLQPGFLLLWYPKTRWHGARGGAASTRLRSVLPSPPEAPVPRRTTDFAAAFSVNVARAEECIALTTFTINTEHPPK</sequence>
<gene>
    <name evidence="1" type="ORF">EYF80_023813</name>
</gene>
<dbReference type="Proteomes" id="UP000314294">
    <property type="component" value="Unassembled WGS sequence"/>
</dbReference>
<keyword evidence="2" id="KW-1185">Reference proteome</keyword>
<accession>A0A4Z2HK21</accession>
<dbReference type="AlphaFoldDB" id="A0A4Z2HK21"/>
<evidence type="ECO:0000313" key="2">
    <source>
        <dbReference type="Proteomes" id="UP000314294"/>
    </source>
</evidence>
<reference evidence="1 2" key="1">
    <citation type="submission" date="2019-03" db="EMBL/GenBank/DDBJ databases">
        <title>First draft genome of Liparis tanakae, snailfish: a comprehensive survey of snailfish specific genes.</title>
        <authorList>
            <person name="Kim W."/>
            <person name="Song I."/>
            <person name="Jeong J.-H."/>
            <person name="Kim D."/>
            <person name="Kim S."/>
            <person name="Ryu S."/>
            <person name="Song J.Y."/>
            <person name="Lee S.K."/>
        </authorList>
    </citation>
    <scope>NUCLEOTIDE SEQUENCE [LARGE SCALE GENOMIC DNA]</scope>
    <source>
        <tissue evidence="1">Muscle</tissue>
    </source>
</reference>
<organism evidence="1 2">
    <name type="scientific">Liparis tanakae</name>
    <name type="common">Tanaka's snailfish</name>
    <dbReference type="NCBI Taxonomy" id="230148"/>
    <lineage>
        <taxon>Eukaryota</taxon>
        <taxon>Metazoa</taxon>
        <taxon>Chordata</taxon>
        <taxon>Craniata</taxon>
        <taxon>Vertebrata</taxon>
        <taxon>Euteleostomi</taxon>
        <taxon>Actinopterygii</taxon>
        <taxon>Neopterygii</taxon>
        <taxon>Teleostei</taxon>
        <taxon>Neoteleostei</taxon>
        <taxon>Acanthomorphata</taxon>
        <taxon>Eupercaria</taxon>
        <taxon>Perciformes</taxon>
        <taxon>Cottioidei</taxon>
        <taxon>Cottales</taxon>
        <taxon>Liparidae</taxon>
        <taxon>Liparis</taxon>
    </lineage>
</organism>
<evidence type="ECO:0000313" key="1">
    <source>
        <dbReference type="EMBL" id="TNN65940.1"/>
    </source>
</evidence>
<proteinExistence type="predicted"/>
<comment type="caution">
    <text evidence="1">The sequence shown here is derived from an EMBL/GenBank/DDBJ whole genome shotgun (WGS) entry which is preliminary data.</text>
</comment>
<protein>
    <submittedName>
        <fullName evidence="1">Uncharacterized protein</fullName>
    </submittedName>
</protein>
<dbReference type="EMBL" id="SRLO01000227">
    <property type="protein sequence ID" value="TNN65940.1"/>
    <property type="molecule type" value="Genomic_DNA"/>
</dbReference>